<proteinExistence type="predicted"/>
<dbReference type="CDD" id="cd00144">
    <property type="entry name" value="MPP_PPP_family"/>
    <property type="match status" value="1"/>
</dbReference>
<dbReference type="Proteomes" id="UP000241247">
    <property type="component" value="Unassembled WGS sequence"/>
</dbReference>
<evidence type="ECO:0000313" key="2">
    <source>
        <dbReference type="EMBL" id="PTM96447.1"/>
    </source>
</evidence>
<gene>
    <name evidence="2" type="ORF">C7449_103466</name>
</gene>
<dbReference type="AlphaFoldDB" id="A0A2T5BBT3"/>
<dbReference type="GO" id="GO:0008803">
    <property type="term" value="F:bis(5'-nucleosyl)-tetraphosphatase (symmetrical) activity"/>
    <property type="evidence" value="ECO:0007669"/>
    <property type="project" value="TreeGrafter"/>
</dbReference>
<dbReference type="SUPFAM" id="SSF56300">
    <property type="entry name" value="Metallo-dependent phosphatases"/>
    <property type="match status" value="1"/>
</dbReference>
<feature type="domain" description="Calcineurin-like phosphoesterase" evidence="1">
    <location>
        <begin position="37"/>
        <end position="228"/>
    </location>
</feature>
<dbReference type="PANTHER" id="PTHR42850:SF4">
    <property type="entry name" value="ZINC-DEPENDENT ENDOPOLYPHOSPHATASE"/>
    <property type="match status" value="1"/>
</dbReference>
<dbReference type="InterPro" id="IPR004843">
    <property type="entry name" value="Calcineurin-like_PHP"/>
</dbReference>
<organism evidence="2 3">
    <name type="scientific">Mycoplana dimorpha</name>
    <dbReference type="NCBI Taxonomy" id="28320"/>
    <lineage>
        <taxon>Bacteria</taxon>
        <taxon>Pseudomonadati</taxon>
        <taxon>Pseudomonadota</taxon>
        <taxon>Alphaproteobacteria</taxon>
        <taxon>Hyphomicrobiales</taxon>
        <taxon>Rhizobiaceae</taxon>
        <taxon>Mycoplana</taxon>
    </lineage>
</organism>
<protein>
    <submittedName>
        <fullName evidence="2">Serine/threonine protein phosphatase 1</fullName>
    </submittedName>
</protein>
<accession>A0A2T5BBT3</accession>
<dbReference type="InterPro" id="IPR050126">
    <property type="entry name" value="Ap4A_hydrolase"/>
</dbReference>
<keyword evidence="3" id="KW-1185">Reference proteome</keyword>
<dbReference type="Gene3D" id="3.60.21.10">
    <property type="match status" value="1"/>
</dbReference>
<comment type="caution">
    <text evidence="2">The sequence shown here is derived from an EMBL/GenBank/DDBJ whole genome shotgun (WGS) entry which is preliminary data.</text>
</comment>
<dbReference type="EMBL" id="PZZZ01000003">
    <property type="protein sequence ID" value="PTM96447.1"/>
    <property type="molecule type" value="Genomic_DNA"/>
</dbReference>
<dbReference type="PANTHER" id="PTHR42850">
    <property type="entry name" value="METALLOPHOSPHOESTERASE"/>
    <property type="match status" value="1"/>
</dbReference>
<name>A0A2T5BBT3_MYCDI</name>
<dbReference type="GO" id="GO:0005737">
    <property type="term" value="C:cytoplasm"/>
    <property type="evidence" value="ECO:0007669"/>
    <property type="project" value="TreeGrafter"/>
</dbReference>
<dbReference type="GO" id="GO:0110154">
    <property type="term" value="P:RNA decapping"/>
    <property type="evidence" value="ECO:0007669"/>
    <property type="project" value="TreeGrafter"/>
</dbReference>
<evidence type="ECO:0000313" key="3">
    <source>
        <dbReference type="Proteomes" id="UP000241247"/>
    </source>
</evidence>
<dbReference type="GO" id="GO:0016791">
    <property type="term" value="F:phosphatase activity"/>
    <property type="evidence" value="ECO:0007669"/>
    <property type="project" value="TreeGrafter"/>
</dbReference>
<evidence type="ECO:0000259" key="1">
    <source>
        <dbReference type="Pfam" id="PF00149"/>
    </source>
</evidence>
<dbReference type="InterPro" id="IPR029052">
    <property type="entry name" value="Metallo-depent_PP-like"/>
</dbReference>
<sequence>MVVLDWAMAALRDRILEMKTTAGRGRRRLLLEPPLPTIYAIGDVHGCFRQLLDAETRIREDVKRAPSEAMIVYLGDYVDRGPETAAVLDHLSKEHQDGLARIALCGNHDDAFLNFIRDPLAWIYWLGPDFGGARTLASYGIDFEVVLEGGSGVLKTVRDAIPQRHVDFLASLPVCLQAGRYLFVHAGVRPGVALEAQTDEDLIWIREPFLSVGPGLPLIAVHGHTPSAAPEFAPGRIGIDTGCFATGRLTVLKIDASGARVL</sequence>
<dbReference type="Pfam" id="PF00149">
    <property type="entry name" value="Metallophos"/>
    <property type="match status" value="1"/>
</dbReference>
<reference evidence="2 3" key="1">
    <citation type="submission" date="2018-04" db="EMBL/GenBank/DDBJ databases">
        <title>Genomic Encyclopedia of Type Strains, Phase IV (KMG-IV): sequencing the most valuable type-strain genomes for metagenomic binning, comparative biology and taxonomic classification.</title>
        <authorList>
            <person name="Goeker M."/>
        </authorList>
    </citation>
    <scope>NUCLEOTIDE SEQUENCE [LARGE SCALE GENOMIC DNA]</scope>
    <source>
        <strain evidence="2 3">DSM 7138</strain>
    </source>
</reference>